<dbReference type="RefSeq" id="WP_223965505.1">
    <property type="nucleotide sequence ID" value="NZ_AP024926.1"/>
</dbReference>
<dbReference type="Proteomes" id="UP000825379">
    <property type="component" value="Chromosome"/>
</dbReference>
<accession>A0AAD1KTR9</accession>
<sequence length="127" mass="13914">MRLNKHRAALILAEAEVLGDGPACAKHGVSDRTLRNYRRRLAEDPELAALFRERLGALGKRWEEELAPAILEAVSFLRKAAREANPKDPKAIEAVANALKVLAELDLTRMVLEARLEGDAPGLGVLN</sequence>
<evidence type="ECO:0000313" key="1">
    <source>
        <dbReference type="EMBL" id="BCZ86923.1"/>
    </source>
</evidence>
<gene>
    <name evidence="1" type="ORF">TthAA11_11050</name>
</gene>
<organism evidence="1 2">
    <name type="scientific">Thermus thermophilus</name>
    <dbReference type="NCBI Taxonomy" id="274"/>
    <lineage>
        <taxon>Bacteria</taxon>
        <taxon>Thermotogati</taxon>
        <taxon>Deinococcota</taxon>
        <taxon>Deinococci</taxon>
        <taxon>Thermales</taxon>
        <taxon>Thermaceae</taxon>
        <taxon>Thermus</taxon>
    </lineage>
</organism>
<proteinExistence type="predicted"/>
<evidence type="ECO:0000313" key="2">
    <source>
        <dbReference type="Proteomes" id="UP000825379"/>
    </source>
</evidence>
<protein>
    <submittedName>
        <fullName evidence="1">Uncharacterized protein</fullName>
    </submittedName>
</protein>
<dbReference type="EMBL" id="AP024926">
    <property type="protein sequence ID" value="BCZ86923.1"/>
    <property type="molecule type" value="Genomic_DNA"/>
</dbReference>
<name>A0AAD1KTR9_THETH</name>
<reference evidence="1" key="1">
    <citation type="submission" date="2021-07" db="EMBL/GenBank/DDBJ databases">
        <title>Complete genome sequences of four Thermus thermophilus strains isolated from Arima Hot Spring in Japan.</title>
        <authorList>
            <person name="Tomariguchi N."/>
            <person name="Ueno Y."/>
            <person name="Miyazaki K."/>
        </authorList>
    </citation>
    <scope>NUCLEOTIDE SEQUENCE</scope>
    <source>
        <strain evidence="1">AA1-1</strain>
    </source>
</reference>
<dbReference type="AlphaFoldDB" id="A0AAD1KTR9"/>